<dbReference type="EMBL" id="JAVREP010000008">
    <property type="protein sequence ID" value="MDT0329521.1"/>
    <property type="molecule type" value="Genomic_DNA"/>
</dbReference>
<dbReference type="Gene3D" id="3.90.79.40">
    <property type="entry name" value="EvaA sugar 2,3-dehydratase subunit"/>
    <property type="match status" value="2"/>
</dbReference>
<name>A0ABU2MA24_9ACTN</name>
<organism evidence="2 3">
    <name type="scientific">Nocardiopsis lambiniae</name>
    <dbReference type="NCBI Taxonomy" id="3075539"/>
    <lineage>
        <taxon>Bacteria</taxon>
        <taxon>Bacillati</taxon>
        <taxon>Actinomycetota</taxon>
        <taxon>Actinomycetes</taxon>
        <taxon>Streptosporangiales</taxon>
        <taxon>Nocardiopsidaceae</taxon>
        <taxon>Nocardiopsis</taxon>
    </lineage>
</organism>
<protein>
    <submittedName>
        <fullName evidence="2">NDP-hexose 2,3-dehydratase family protein</fullName>
    </submittedName>
</protein>
<keyword evidence="3" id="KW-1185">Reference proteome</keyword>
<evidence type="ECO:0000313" key="3">
    <source>
        <dbReference type="Proteomes" id="UP001183390"/>
    </source>
</evidence>
<dbReference type="RefSeq" id="WP_311512165.1">
    <property type="nucleotide sequence ID" value="NZ_JAVREP010000008.1"/>
</dbReference>
<gene>
    <name evidence="2" type="ORF">RM479_13965</name>
</gene>
<proteinExistence type="predicted"/>
<dbReference type="InterPro" id="IPR005212">
    <property type="entry name" value="EvaA-like"/>
</dbReference>
<dbReference type="Proteomes" id="UP001183390">
    <property type="component" value="Unassembled WGS sequence"/>
</dbReference>
<dbReference type="Pfam" id="PF03559">
    <property type="entry name" value="Hexose_dehydrat"/>
    <property type="match status" value="2"/>
</dbReference>
<dbReference type="InterPro" id="IPR038153">
    <property type="entry name" value="EvaA-like_sf"/>
</dbReference>
<accession>A0ABU2MA24</accession>
<evidence type="ECO:0000313" key="2">
    <source>
        <dbReference type="EMBL" id="MDT0329521.1"/>
    </source>
</evidence>
<comment type="caution">
    <text evidence="2">The sequence shown here is derived from an EMBL/GenBank/DDBJ whole genome shotgun (WGS) entry which is preliminary data.</text>
</comment>
<reference evidence="3" key="1">
    <citation type="submission" date="2023-07" db="EMBL/GenBank/DDBJ databases">
        <title>30 novel species of actinomycetes from the DSMZ collection.</title>
        <authorList>
            <person name="Nouioui I."/>
        </authorList>
    </citation>
    <scope>NUCLEOTIDE SEQUENCE [LARGE SCALE GENOMIC DNA]</scope>
    <source>
        <strain evidence="3">DSM 44743</strain>
    </source>
</reference>
<feature type="domain" description="dTDP-4-dehydro-6-deoxy-alpha-D-glucopyranose 2,3-dehydratase" evidence="1">
    <location>
        <begin position="231"/>
        <end position="431"/>
    </location>
</feature>
<feature type="domain" description="dTDP-4-dehydro-6-deoxy-alpha-D-glucopyranose 2,3-dehydratase" evidence="1">
    <location>
        <begin position="15"/>
        <end position="215"/>
    </location>
</feature>
<sequence>MRGPDGAPTSDGPADVVAWAAERAAAGGFSVTRVPFAEMDSWGFRPDTGDLVHDSGRFFSITGLRSVVDGDPGTLRHQPVIHQPEVGVLGLLAKEFDGVLHFLVQAKMEPGNPGIVQLSPTVQATRSNYTRAHRGRPVRHIEHFVGSGRGRVLTDVLQSEHGWWFHHKSNRNMIVETDREVEPHEDFRWVTLGTLGALMHVDETVNMDTRTVLACAPVSFGADASAHSDTGLLSWFTEQRASRTLSAERVPLGSLPGWVRTPDRLHHEQDRDFDVVAVAVRARAREVASWSQPLLAPHGPGVAAFLTRRVAGVPHLLVHARVEPGFLDTVELGPTVQCTHDEATAPPGLRPPFLDTVLSASPELVRYRAVHSEEGGRFLHARTRCLVVEDPRPAGASEPPGYLWATPDQLVALARHGHYLDVQARTLLAALTTGALRP</sequence>
<evidence type="ECO:0000259" key="1">
    <source>
        <dbReference type="Pfam" id="PF03559"/>
    </source>
</evidence>